<name>A0ABS3W5R5_9BACL</name>
<dbReference type="Proteomes" id="UP000670947">
    <property type="component" value="Unassembled WGS sequence"/>
</dbReference>
<dbReference type="PROSITE" id="PS50902">
    <property type="entry name" value="FLAVODOXIN_LIKE"/>
    <property type="match status" value="1"/>
</dbReference>
<sequence>MKIYVVYDSEAGHTEQLARSIAKGAQSVPGAEVFINHVNKANVRELADMDAIIWGCPGHFGTISSGLKEWIDKLGYLWANGTLVDKIGAAFCTTVTIHGGIEATLLNLITPMLHQGMMVVGLPANIPENALYGSYYGVGVTSPVEDANDELIQSLFKKGLGLGEILGKRVAHTALTIAAGKQMHGGLPQY</sequence>
<evidence type="ECO:0000313" key="3">
    <source>
        <dbReference type="Proteomes" id="UP000670947"/>
    </source>
</evidence>
<accession>A0ABS3W5R5</accession>
<dbReference type="InterPro" id="IPR029039">
    <property type="entry name" value="Flavoprotein-like_sf"/>
</dbReference>
<evidence type="ECO:0000259" key="1">
    <source>
        <dbReference type="PROSITE" id="PS50902"/>
    </source>
</evidence>
<gene>
    <name evidence="2" type="ORF">I8J29_05425</name>
</gene>
<dbReference type="Gene3D" id="3.40.50.360">
    <property type="match status" value="1"/>
</dbReference>
<dbReference type="InterPro" id="IPR005025">
    <property type="entry name" value="FMN_Rdtase-like_dom"/>
</dbReference>
<dbReference type="Pfam" id="PF03358">
    <property type="entry name" value="FMN_red"/>
    <property type="match status" value="1"/>
</dbReference>
<organism evidence="2 3">
    <name type="scientific">Paenibacillus artemisiicola</name>
    <dbReference type="NCBI Taxonomy" id="1172618"/>
    <lineage>
        <taxon>Bacteria</taxon>
        <taxon>Bacillati</taxon>
        <taxon>Bacillota</taxon>
        <taxon>Bacilli</taxon>
        <taxon>Bacillales</taxon>
        <taxon>Paenibacillaceae</taxon>
        <taxon>Paenibacillus</taxon>
    </lineage>
</organism>
<dbReference type="InterPro" id="IPR001226">
    <property type="entry name" value="Flavodoxin_CS"/>
</dbReference>
<dbReference type="PANTHER" id="PTHR30546">
    <property type="entry name" value="FLAVODOXIN-RELATED PROTEIN WRBA-RELATED"/>
    <property type="match status" value="1"/>
</dbReference>
<proteinExistence type="predicted"/>
<feature type="domain" description="Flavodoxin-like" evidence="1">
    <location>
        <begin position="3"/>
        <end position="156"/>
    </location>
</feature>
<dbReference type="SUPFAM" id="SSF52218">
    <property type="entry name" value="Flavoproteins"/>
    <property type="match status" value="1"/>
</dbReference>
<evidence type="ECO:0000313" key="2">
    <source>
        <dbReference type="EMBL" id="MBO7743626.1"/>
    </source>
</evidence>
<dbReference type="EMBL" id="JAGGDJ010000002">
    <property type="protein sequence ID" value="MBO7743626.1"/>
    <property type="molecule type" value="Genomic_DNA"/>
</dbReference>
<dbReference type="PROSITE" id="PS00201">
    <property type="entry name" value="FLAVODOXIN"/>
    <property type="match status" value="1"/>
</dbReference>
<reference evidence="2 3" key="1">
    <citation type="submission" date="2021-03" db="EMBL/GenBank/DDBJ databases">
        <title>Paenibacillus artemisicola MWE-103 whole genome sequence.</title>
        <authorList>
            <person name="Ham Y.J."/>
        </authorList>
    </citation>
    <scope>NUCLEOTIDE SEQUENCE [LARGE SCALE GENOMIC DNA]</scope>
    <source>
        <strain evidence="2 3">MWE-103</strain>
    </source>
</reference>
<keyword evidence="3" id="KW-1185">Reference proteome</keyword>
<dbReference type="PANTHER" id="PTHR30546:SF23">
    <property type="entry name" value="FLAVOPROTEIN-LIKE PROTEIN YCP4-RELATED"/>
    <property type="match status" value="1"/>
</dbReference>
<dbReference type="RefSeq" id="WP_208846638.1">
    <property type="nucleotide sequence ID" value="NZ_JAGGDJ010000002.1"/>
</dbReference>
<protein>
    <submittedName>
        <fullName evidence="2">NAD(P)H-dependent oxidoreductase</fullName>
    </submittedName>
</protein>
<comment type="caution">
    <text evidence="2">The sequence shown here is derived from an EMBL/GenBank/DDBJ whole genome shotgun (WGS) entry which is preliminary data.</text>
</comment>
<dbReference type="InterPro" id="IPR008254">
    <property type="entry name" value="Flavodoxin/NO_synth"/>
</dbReference>